<dbReference type="InterPro" id="IPR008979">
    <property type="entry name" value="Galactose-bd-like_sf"/>
</dbReference>
<dbReference type="SUPFAM" id="SSF49452">
    <property type="entry name" value="Starch-binding domain-like"/>
    <property type="match status" value="1"/>
</dbReference>
<dbReference type="InterPro" id="IPR013784">
    <property type="entry name" value="Carb-bd-like_fold"/>
</dbReference>
<proteinExistence type="predicted"/>
<keyword evidence="1" id="KW-0732">Signal</keyword>
<gene>
    <name evidence="2" type="ORF">SAMN05661053_1267</name>
</gene>
<feature type="chain" id="PRO_5017087170" description="Lipoprotein" evidence="1">
    <location>
        <begin position="24"/>
        <end position="511"/>
    </location>
</feature>
<dbReference type="AlphaFoldDB" id="A0A380RYH8"/>
<dbReference type="PROSITE" id="PS51257">
    <property type="entry name" value="PROKAR_LIPOPROTEIN"/>
    <property type="match status" value="1"/>
</dbReference>
<accession>A0A380RYH8</accession>
<evidence type="ECO:0000313" key="2">
    <source>
        <dbReference type="EMBL" id="SUQ20017.1"/>
    </source>
</evidence>
<evidence type="ECO:0008006" key="4">
    <source>
        <dbReference type="Google" id="ProtNLM"/>
    </source>
</evidence>
<reference evidence="2 3" key="1">
    <citation type="submission" date="2017-08" db="EMBL/GenBank/DDBJ databases">
        <authorList>
            <person name="de Groot N.N."/>
        </authorList>
    </citation>
    <scope>NUCLEOTIDE SEQUENCE [LARGE SCALE GENOMIC DNA]</scope>
    <source>
        <strain evidence="2 3">HM2</strain>
    </source>
</reference>
<feature type="signal peptide" evidence="1">
    <location>
        <begin position="1"/>
        <end position="23"/>
    </location>
</feature>
<dbReference type="Proteomes" id="UP000255423">
    <property type="component" value="Unassembled WGS sequence"/>
</dbReference>
<name>A0A380RYH8_FIBSU</name>
<evidence type="ECO:0000313" key="3">
    <source>
        <dbReference type="Proteomes" id="UP000255423"/>
    </source>
</evidence>
<dbReference type="Gene3D" id="2.60.120.430">
    <property type="entry name" value="Galactose-binding lectin"/>
    <property type="match status" value="1"/>
</dbReference>
<dbReference type="EMBL" id="UHJL01000001">
    <property type="protein sequence ID" value="SUQ20017.1"/>
    <property type="molecule type" value="Genomic_DNA"/>
</dbReference>
<sequence length="511" mass="56977">MKNFNKLLYLVPFGLLVACTANNDTAGNTTEIENAIAIRLFEDGTPAANVRYQVLPSWYVADTTETGIVNYTYEGKTDTNGWVHIDGHQNGSYTINFTKGDSSIVLQYTLNNLNHEYTLDSASLEAVGTVKGLVDLPDSANYAWVAVQGVNTIVKTDSLGQFVIQKAPCGNVTVSAWNSDELSAIGETSASVTSNDTIDLGLIENPNKVIPENAIRFMPSDLISDWMRPLSFPTVLVLRLTEENFDFSKAEKDGSDIRLYDGSNNLIPFEIDGWDTTINSATLNIRVESAADTVRPWMLMWGDKKAKKIEDVKVWEGLSDSLVKALNSVEVLNFEAGTDLNALPAPLNYNWYVQPHDSATVKNNLDQKPTNGIEKADSTIFGKNMLHVQYQANKLGRYVVIGTRIAAHQHDLSRLDSVEVWLKGSGDFEVFLETIVESDTNYKTSYKGSVNEEWTRVAIKPSDFTNPDKKSYHGWDVTRNKITRFTIFVYNGTDIWIDNVRMYGINLDDLL</sequence>
<evidence type="ECO:0000256" key="1">
    <source>
        <dbReference type="SAM" id="SignalP"/>
    </source>
</evidence>
<dbReference type="SUPFAM" id="SSF49785">
    <property type="entry name" value="Galactose-binding domain-like"/>
    <property type="match status" value="1"/>
</dbReference>
<organism evidence="2 3">
    <name type="scientific">Fibrobacter succinogenes</name>
    <name type="common">Bacteroides succinogenes</name>
    <dbReference type="NCBI Taxonomy" id="833"/>
    <lineage>
        <taxon>Bacteria</taxon>
        <taxon>Pseudomonadati</taxon>
        <taxon>Fibrobacterota</taxon>
        <taxon>Fibrobacteria</taxon>
        <taxon>Fibrobacterales</taxon>
        <taxon>Fibrobacteraceae</taxon>
        <taxon>Fibrobacter</taxon>
    </lineage>
</organism>
<protein>
    <recommendedName>
        <fullName evidence="4">Lipoprotein</fullName>
    </recommendedName>
</protein>
<dbReference type="RefSeq" id="WP_109572473.1">
    <property type="nucleotide sequence ID" value="NZ_UHJL01000001.1"/>
</dbReference>
<dbReference type="GO" id="GO:0030246">
    <property type="term" value="F:carbohydrate binding"/>
    <property type="evidence" value="ECO:0007669"/>
    <property type="project" value="InterPro"/>
</dbReference>